<dbReference type="EMBL" id="QTSX02000888">
    <property type="protein sequence ID" value="KAJ9084050.1"/>
    <property type="molecule type" value="Genomic_DNA"/>
</dbReference>
<evidence type="ECO:0000313" key="2">
    <source>
        <dbReference type="Proteomes" id="UP001165960"/>
    </source>
</evidence>
<keyword evidence="2" id="KW-1185">Reference proteome</keyword>
<comment type="caution">
    <text evidence="1">The sequence shown here is derived from an EMBL/GenBank/DDBJ whole genome shotgun (WGS) entry which is preliminary data.</text>
</comment>
<organism evidence="1 2">
    <name type="scientific">Entomophthora muscae</name>
    <dbReference type="NCBI Taxonomy" id="34485"/>
    <lineage>
        <taxon>Eukaryota</taxon>
        <taxon>Fungi</taxon>
        <taxon>Fungi incertae sedis</taxon>
        <taxon>Zoopagomycota</taxon>
        <taxon>Entomophthoromycotina</taxon>
        <taxon>Entomophthoromycetes</taxon>
        <taxon>Entomophthorales</taxon>
        <taxon>Entomophthoraceae</taxon>
        <taxon>Entomophthora</taxon>
    </lineage>
</organism>
<accession>A0ACC2UB37</accession>
<protein>
    <submittedName>
        <fullName evidence="1">Uncharacterized protein</fullName>
    </submittedName>
</protein>
<reference evidence="1" key="1">
    <citation type="submission" date="2022-04" db="EMBL/GenBank/DDBJ databases">
        <title>Genome of the entomopathogenic fungus Entomophthora muscae.</title>
        <authorList>
            <person name="Elya C."/>
            <person name="Lovett B.R."/>
            <person name="Lee E."/>
            <person name="Macias A.M."/>
            <person name="Hajek A.E."/>
            <person name="De Bivort B.L."/>
            <person name="Kasson M.T."/>
            <person name="De Fine Licht H.H."/>
            <person name="Stajich J.E."/>
        </authorList>
    </citation>
    <scope>NUCLEOTIDE SEQUENCE</scope>
    <source>
        <strain evidence="1">Berkeley</strain>
    </source>
</reference>
<name>A0ACC2UB37_9FUNG</name>
<evidence type="ECO:0000313" key="1">
    <source>
        <dbReference type="EMBL" id="KAJ9084050.1"/>
    </source>
</evidence>
<dbReference type="Proteomes" id="UP001165960">
    <property type="component" value="Unassembled WGS sequence"/>
</dbReference>
<proteinExistence type="predicted"/>
<gene>
    <name evidence="1" type="ORF">DSO57_1028253</name>
</gene>
<sequence length="90" mass="9831">MDCARITSPEDFGDCRFGVGNILHPPYRPAISHCGGCTDSKAGTSDPSVLQKRQISPSGKAHFDVTLPHLGHTRTITILCQKLKRQTYPP</sequence>